<sequence>MGMFADYRRLIRAGTSLARHDVVLPGEYQSRLPLPARIAGGVLRIFGGGAKGRPGERLAHALERLGPAYIKLGQFLATRPDVFGSEVAGDLARLKDKLPPFPMKQARAALAAEFGAAEAARLFPGLGEPVAAASLAQVHRMALPDGDRAVKILRPGIERQLTLELSAMRRAARTIEGVSTESRRLKPVAFTETIANAMLRETDLRLEAGGADEMREIYEKTGFFRVPKVDWERTGKRVMTAEWIEGIPLTAPGVLDQPGIDRKRLANDITQGFLASAIHHGVFHADMHEGNAILTPEGTIALVDFGIIGRIGIIERRFLAEILWGFLKRDYMRIAQVHFEAGYVPPSQSVGDFAQALRSIGEPLFGRPAEEVSMGRVLLQLFDYTHTFGMALRPELVLLQKTMVQVEGVARTIDPSHNIWNASEPVIEGWMRRNFGPEGAARFISENVREVTNRLKRLPEVMDRFEKSLEAEPAPPPPRERFAPWWGWFGLVIALAATAAWIVQELA</sequence>
<keyword evidence="2" id="KW-0472">Membrane</keyword>
<evidence type="ECO:0000259" key="3">
    <source>
        <dbReference type="Pfam" id="PF03109"/>
    </source>
</evidence>
<gene>
    <name evidence="4" type="ORF">HHI_12524</name>
</gene>
<evidence type="ECO:0000313" key="4">
    <source>
        <dbReference type="EMBL" id="KCZ92056.1"/>
    </source>
</evidence>
<dbReference type="AlphaFoldDB" id="A0A059FNH9"/>
<evidence type="ECO:0000256" key="2">
    <source>
        <dbReference type="SAM" id="Phobius"/>
    </source>
</evidence>
<comment type="similarity">
    <text evidence="1">Belongs to the protein kinase superfamily. ADCK protein kinase family.</text>
</comment>
<keyword evidence="5" id="KW-1185">Reference proteome</keyword>
<comment type="caution">
    <text evidence="4">The sequence shown here is derived from an EMBL/GenBank/DDBJ whole genome shotgun (WGS) entry which is preliminary data.</text>
</comment>
<dbReference type="EMBL" id="ARYI01000010">
    <property type="protein sequence ID" value="KCZ92056.1"/>
    <property type="molecule type" value="Genomic_DNA"/>
</dbReference>
<dbReference type="OrthoDB" id="9795390at2"/>
<accession>A0A059FNH9</accession>
<keyword evidence="2" id="KW-0812">Transmembrane</keyword>
<dbReference type="Proteomes" id="UP000025061">
    <property type="component" value="Unassembled WGS sequence"/>
</dbReference>
<organism evidence="4 5">
    <name type="scientific">Hyphomonas hirschiana VP5</name>
    <dbReference type="NCBI Taxonomy" id="1280951"/>
    <lineage>
        <taxon>Bacteria</taxon>
        <taxon>Pseudomonadati</taxon>
        <taxon>Pseudomonadota</taxon>
        <taxon>Alphaproteobacteria</taxon>
        <taxon>Hyphomonadales</taxon>
        <taxon>Hyphomonadaceae</taxon>
        <taxon>Hyphomonas</taxon>
    </lineage>
</organism>
<feature type="domain" description="ABC1 atypical kinase-like" evidence="3">
    <location>
        <begin position="93"/>
        <end position="338"/>
    </location>
</feature>
<evidence type="ECO:0000256" key="1">
    <source>
        <dbReference type="ARBA" id="ARBA00009670"/>
    </source>
</evidence>
<dbReference type="SUPFAM" id="SSF56112">
    <property type="entry name" value="Protein kinase-like (PK-like)"/>
    <property type="match status" value="1"/>
</dbReference>
<dbReference type="InterPro" id="IPR004147">
    <property type="entry name" value="ABC1_dom"/>
</dbReference>
<protein>
    <submittedName>
        <fullName evidence="4">2-polyprenylphenol 6-hydroxylase</fullName>
    </submittedName>
</protein>
<dbReference type="InterPro" id="IPR011009">
    <property type="entry name" value="Kinase-like_dom_sf"/>
</dbReference>
<dbReference type="Pfam" id="PF03109">
    <property type="entry name" value="ABC1"/>
    <property type="match status" value="1"/>
</dbReference>
<proteinExistence type="inferred from homology"/>
<dbReference type="PANTHER" id="PTHR10566">
    <property type="entry name" value="CHAPERONE-ACTIVITY OF BC1 COMPLEX CABC1 -RELATED"/>
    <property type="match status" value="1"/>
</dbReference>
<dbReference type="InterPro" id="IPR050154">
    <property type="entry name" value="UbiB_kinase"/>
</dbReference>
<dbReference type="RefSeq" id="WP_011648239.1">
    <property type="nucleotide sequence ID" value="NZ_ARYI01000010.1"/>
</dbReference>
<name>A0A059FNH9_9PROT</name>
<dbReference type="PANTHER" id="PTHR10566:SF113">
    <property type="entry name" value="PROTEIN ACTIVITY OF BC1 COMPLEX KINASE 7, CHLOROPLASTIC"/>
    <property type="match status" value="1"/>
</dbReference>
<evidence type="ECO:0000313" key="5">
    <source>
        <dbReference type="Proteomes" id="UP000025061"/>
    </source>
</evidence>
<keyword evidence="2" id="KW-1133">Transmembrane helix</keyword>
<dbReference type="PATRIC" id="fig|1280951.3.peg.2523"/>
<feature type="transmembrane region" description="Helical" evidence="2">
    <location>
        <begin position="485"/>
        <end position="503"/>
    </location>
</feature>
<reference evidence="4 5" key="1">
    <citation type="submission" date="2013-04" db="EMBL/GenBank/DDBJ databases">
        <title>Hyphomonas hirschiana VP5 Genome Sequencing.</title>
        <authorList>
            <person name="Lai Q."/>
            <person name="Shao Z."/>
        </authorList>
    </citation>
    <scope>NUCLEOTIDE SEQUENCE [LARGE SCALE GENOMIC DNA]</scope>
    <source>
        <strain evidence="4 5">VP5</strain>
    </source>
</reference>